<evidence type="ECO:0000256" key="6">
    <source>
        <dbReference type="SAM" id="MobiDB-lite"/>
    </source>
</evidence>
<keyword evidence="5" id="KW-0501">Molybdenum cofactor biosynthesis</keyword>
<feature type="compositionally biased region" description="Basic and acidic residues" evidence="6">
    <location>
        <begin position="7"/>
        <end position="21"/>
    </location>
</feature>
<dbReference type="EC" id="2.10.1.1" evidence="5"/>
<keyword evidence="5 8" id="KW-0808">Transferase</keyword>
<evidence type="ECO:0000256" key="2">
    <source>
        <dbReference type="ARBA" id="ARBA00010763"/>
    </source>
</evidence>
<dbReference type="InterPro" id="IPR036425">
    <property type="entry name" value="MoaB/Mog-like_dom_sf"/>
</dbReference>
<dbReference type="Proteomes" id="UP000292695">
    <property type="component" value="Unassembled WGS sequence"/>
</dbReference>
<dbReference type="AlphaFoldDB" id="A0A4R0HWP8"/>
<comment type="caution">
    <text evidence="8">The sequence shown here is derived from an EMBL/GenBank/DDBJ whole genome shotgun (WGS) entry which is preliminary data.</text>
</comment>
<dbReference type="Pfam" id="PF00994">
    <property type="entry name" value="MoCF_biosynth"/>
    <property type="match status" value="1"/>
</dbReference>
<gene>
    <name evidence="8" type="ORF">E0H50_41540</name>
</gene>
<dbReference type="Gene3D" id="2.40.340.10">
    <property type="entry name" value="MoeA, C-terminal, domain IV"/>
    <property type="match status" value="1"/>
</dbReference>
<dbReference type="GO" id="GO:0046872">
    <property type="term" value="F:metal ion binding"/>
    <property type="evidence" value="ECO:0007669"/>
    <property type="project" value="UniProtKB-UniRule"/>
</dbReference>
<feature type="domain" description="MoaB/Mog" evidence="7">
    <location>
        <begin position="217"/>
        <end position="365"/>
    </location>
</feature>
<protein>
    <recommendedName>
        <fullName evidence="5">Molybdopterin molybdenumtransferase</fullName>
        <ecNumber evidence="5">2.10.1.1</ecNumber>
    </recommendedName>
</protein>
<evidence type="ECO:0000256" key="5">
    <source>
        <dbReference type="RuleBase" id="RU365090"/>
    </source>
</evidence>
<comment type="similarity">
    <text evidence="2 5">Belongs to the MoeA family.</text>
</comment>
<keyword evidence="5" id="KW-0460">Magnesium</keyword>
<dbReference type="UniPathway" id="UPA00344"/>
<comment type="pathway">
    <text evidence="5">Cofactor biosynthesis; molybdopterin biosynthesis.</text>
</comment>
<keyword evidence="9" id="KW-1185">Reference proteome</keyword>
<evidence type="ECO:0000256" key="4">
    <source>
        <dbReference type="ARBA" id="ARBA00047317"/>
    </source>
</evidence>
<feature type="region of interest" description="Disordered" evidence="6">
    <location>
        <begin position="1"/>
        <end position="44"/>
    </location>
</feature>
<dbReference type="Gene3D" id="3.90.105.10">
    <property type="entry name" value="Molybdopterin biosynthesis moea protein, domain 2"/>
    <property type="match status" value="1"/>
</dbReference>
<comment type="function">
    <text evidence="1 5">Catalyzes the insertion of molybdate into adenylated molybdopterin with the concomitant release of AMP.</text>
</comment>
<reference evidence="8 9" key="1">
    <citation type="submission" date="2019-02" db="EMBL/GenBank/DDBJ databases">
        <title>Kribbella capetownensis sp. nov. and Kribbella speibonae sp. nov., isolated from soil.</title>
        <authorList>
            <person name="Curtis S.M."/>
            <person name="Norton I."/>
            <person name="Everest G.J."/>
            <person name="Meyers P.R."/>
        </authorList>
    </citation>
    <scope>NUCLEOTIDE SEQUENCE [LARGE SCALE GENOMIC DNA]</scope>
    <source>
        <strain evidence="8 9">DSM 27082</strain>
    </source>
</reference>
<dbReference type="PANTHER" id="PTHR10192">
    <property type="entry name" value="MOLYBDOPTERIN BIOSYNTHESIS PROTEIN"/>
    <property type="match status" value="1"/>
</dbReference>
<name>A0A4R0HWP8_9ACTN</name>
<evidence type="ECO:0000256" key="1">
    <source>
        <dbReference type="ARBA" id="ARBA00002901"/>
    </source>
</evidence>
<dbReference type="Pfam" id="PF03453">
    <property type="entry name" value="MoeA_N"/>
    <property type="match status" value="1"/>
</dbReference>
<evidence type="ECO:0000313" key="9">
    <source>
        <dbReference type="Proteomes" id="UP000292695"/>
    </source>
</evidence>
<dbReference type="CDD" id="cd00887">
    <property type="entry name" value="MoeA"/>
    <property type="match status" value="1"/>
</dbReference>
<keyword evidence="3 5" id="KW-0500">Molybdenum</keyword>
<accession>A0A4R0HWP8</accession>
<sequence>MTQPDTSKPDGSPDVRDRFDKWGPVGEGGPVEDRPGRTTAEGRAARARRDLMAWDVARALAHAAARPGAVVRRGLDEADGCVLATPLVSPVAVPPVDRAAMDGYAVRGAGPWRVIGQVKAGTADPGELADGEATGIVTGAAVPAGTTSILRSEDAIVTGARLEGPAEDGRHIRRAGEECRAGDQLLPAGVVIDPAVLGLAATVGLNRLTVIPPPTVAALITGDELVRQGPSSPGRVRDAIGPMLPGLITRAGATPDTTTPDTTTPDTTSVRHLGDSFEGLVGALRETRADLILVSGSSASGPADHLRPALNALGAEMIVDGVACRPGHPQALAQLPDGRLVIGLPGNPFAALVAFLTLGVAAITRMRGLPLPELTNIAVPGGLPCHPTSTRLVPIRLTPQGAVPVGHGGAAMLRGPASADALAVVAPGPSEAIAARLLPLDPGSRPWGG</sequence>
<dbReference type="GO" id="GO:0006777">
    <property type="term" value="P:Mo-molybdopterin cofactor biosynthetic process"/>
    <property type="evidence" value="ECO:0007669"/>
    <property type="project" value="UniProtKB-UniRule"/>
</dbReference>
<comment type="cofactor">
    <cofactor evidence="5">
        <name>Mg(2+)</name>
        <dbReference type="ChEBI" id="CHEBI:18420"/>
    </cofactor>
</comment>
<dbReference type="InterPro" id="IPR038987">
    <property type="entry name" value="MoeA-like"/>
</dbReference>
<comment type="catalytic activity">
    <reaction evidence="4">
        <text>adenylyl-molybdopterin + molybdate = Mo-molybdopterin + AMP + H(+)</text>
        <dbReference type="Rhea" id="RHEA:35047"/>
        <dbReference type="ChEBI" id="CHEBI:15378"/>
        <dbReference type="ChEBI" id="CHEBI:36264"/>
        <dbReference type="ChEBI" id="CHEBI:62727"/>
        <dbReference type="ChEBI" id="CHEBI:71302"/>
        <dbReference type="ChEBI" id="CHEBI:456215"/>
        <dbReference type="EC" id="2.10.1.1"/>
    </reaction>
</comment>
<dbReference type="InterPro" id="IPR036135">
    <property type="entry name" value="MoeA_linker/N_sf"/>
</dbReference>
<dbReference type="OrthoDB" id="3196725at2"/>
<dbReference type="SMART" id="SM00852">
    <property type="entry name" value="MoCF_biosynth"/>
    <property type="match status" value="1"/>
</dbReference>
<dbReference type="InterPro" id="IPR036688">
    <property type="entry name" value="MoeA_C_domain_IV_sf"/>
</dbReference>
<dbReference type="GO" id="GO:0061599">
    <property type="term" value="F:molybdopterin molybdotransferase activity"/>
    <property type="evidence" value="ECO:0007669"/>
    <property type="project" value="UniProtKB-UniRule"/>
</dbReference>
<dbReference type="InterPro" id="IPR001453">
    <property type="entry name" value="MoaB/Mog_dom"/>
</dbReference>
<dbReference type="SUPFAM" id="SSF53218">
    <property type="entry name" value="Molybdenum cofactor biosynthesis proteins"/>
    <property type="match status" value="1"/>
</dbReference>
<proteinExistence type="inferred from homology"/>
<evidence type="ECO:0000313" key="8">
    <source>
        <dbReference type="EMBL" id="TCC15647.1"/>
    </source>
</evidence>
<dbReference type="PANTHER" id="PTHR10192:SF5">
    <property type="entry name" value="GEPHYRIN"/>
    <property type="match status" value="1"/>
</dbReference>
<dbReference type="InterPro" id="IPR005110">
    <property type="entry name" value="MoeA_linker/N"/>
</dbReference>
<dbReference type="Gene3D" id="2.170.190.11">
    <property type="entry name" value="Molybdopterin biosynthesis moea protein, domain 3"/>
    <property type="match status" value="1"/>
</dbReference>
<evidence type="ECO:0000256" key="3">
    <source>
        <dbReference type="ARBA" id="ARBA00022505"/>
    </source>
</evidence>
<dbReference type="EMBL" id="SJKA01000032">
    <property type="protein sequence ID" value="TCC15647.1"/>
    <property type="molecule type" value="Genomic_DNA"/>
</dbReference>
<dbReference type="Gene3D" id="3.40.980.10">
    <property type="entry name" value="MoaB/Mog-like domain"/>
    <property type="match status" value="1"/>
</dbReference>
<organism evidence="8 9">
    <name type="scientific">Kribbella sindirgiensis</name>
    <dbReference type="NCBI Taxonomy" id="1124744"/>
    <lineage>
        <taxon>Bacteria</taxon>
        <taxon>Bacillati</taxon>
        <taxon>Actinomycetota</taxon>
        <taxon>Actinomycetes</taxon>
        <taxon>Propionibacteriales</taxon>
        <taxon>Kribbellaceae</taxon>
        <taxon>Kribbella</taxon>
    </lineage>
</organism>
<keyword evidence="5" id="KW-0479">Metal-binding</keyword>
<dbReference type="SUPFAM" id="SSF63882">
    <property type="entry name" value="MoeA N-terminal region -like"/>
    <property type="match status" value="1"/>
</dbReference>
<evidence type="ECO:0000259" key="7">
    <source>
        <dbReference type="SMART" id="SM00852"/>
    </source>
</evidence>
<dbReference type="GO" id="GO:0005829">
    <property type="term" value="C:cytosol"/>
    <property type="evidence" value="ECO:0007669"/>
    <property type="project" value="TreeGrafter"/>
</dbReference>